<dbReference type="EMBL" id="KZ293462">
    <property type="protein sequence ID" value="PBK62877.1"/>
    <property type="molecule type" value="Genomic_DNA"/>
</dbReference>
<protein>
    <submittedName>
        <fullName evidence="1">Uncharacterized protein</fullName>
    </submittedName>
</protein>
<keyword evidence="2" id="KW-1185">Reference proteome</keyword>
<sequence>MKPVQIESGRRRLVFFDDSDLKANTKIDTASTSQGWRLDRWQDILWGYRAGEDVHLWSFASCLKVRKLGRFDARKAEGSWFAGKCMGVLPYIDGAEA</sequence>
<accession>A0A2H3BE52</accession>
<evidence type="ECO:0000313" key="1">
    <source>
        <dbReference type="EMBL" id="PBK62877.1"/>
    </source>
</evidence>
<reference evidence="2" key="1">
    <citation type="journal article" date="2017" name="Nat. Ecol. Evol.">
        <title>Genome expansion and lineage-specific genetic innovations in the forest pathogenic fungi Armillaria.</title>
        <authorList>
            <person name="Sipos G."/>
            <person name="Prasanna A.N."/>
            <person name="Walter M.C."/>
            <person name="O'Connor E."/>
            <person name="Balint B."/>
            <person name="Krizsan K."/>
            <person name="Kiss B."/>
            <person name="Hess J."/>
            <person name="Varga T."/>
            <person name="Slot J."/>
            <person name="Riley R."/>
            <person name="Boka B."/>
            <person name="Rigling D."/>
            <person name="Barry K."/>
            <person name="Lee J."/>
            <person name="Mihaltcheva S."/>
            <person name="LaButti K."/>
            <person name="Lipzen A."/>
            <person name="Waldron R."/>
            <person name="Moloney N.M."/>
            <person name="Sperisen C."/>
            <person name="Kredics L."/>
            <person name="Vagvoelgyi C."/>
            <person name="Patrignani A."/>
            <person name="Fitzpatrick D."/>
            <person name="Nagy I."/>
            <person name="Doyle S."/>
            <person name="Anderson J.B."/>
            <person name="Grigoriev I.V."/>
            <person name="Gueldener U."/>
            <person name="Muensterkoetter M."/>
            <person name="Nagy L.G."/>
        </authorList>
    </citation>
    <scope>NUCLEOTIDE SEQUENCE [LARGE SCALE GENOMIC DNA]</scope>
    <source>
        <strain evidence="2">28-4</strain>
    </source>
</reference>
<proteinExistence type="predicted"/>
<evidence type="ECO:0000313" key="2">
    <source>
        <dbReference type="Proteomes" id="UP000218334"/>
    </source>
</evidence>
<name>A0A2H3BE52_9AGAR</name>
<organism evidence="1 2">
    <name type="scientific">Armillaria solidipes</name>
    <dbReference type="NCBI Taxonomy" id="1076256"/>
    <lineage>
        <taxon>Eukaryota</taxon>
        <taxon>Fungi</taxon>
        <taxon>Dikarya</taxon>
        <taxon>Basidiomycota</taxon>
        <taxon>Agaricomycotina</taxon>
        <taxon>Agaricomycetes</taxon>
        <taxon>Agaricomycetidae</taxon>
        <taxon>Agaricales</taxon>
        <taxon>Marasmiineae</taxon>
        <taxon>Physalacriaceae</taxon>
        <taxon>Armillaria</taxon>
    </lineage>
</organism>
<dbReference type="AlphaFoldDB" id="A0A2H3BE52"/>
<dbReference type="Proteomes" id="UP000218334">
    <property type="component" value="Unassembled WGS sequence"/>
</dbReference>
<gene>
    <name evidence="1" type="ORF">ARMSODRAFT_1024431</name>
</gene>